<sequence length="79" mass="9094">MNSDRNIIELKKNSVQIPCFPTAEGRFIPPKDVSFPHLNDQHLHAPPGKNCQVPGLLKPKRQRGSKWEARIDVLERIVW</sequence>
<accession>A0A822YVC7</accession>
<proteinExistence type="predicted"/>
<dbReference type="EMBL" id="DUZY01000004">
    <property type="protein sequence ID" value="DAD38024.1"/>
    <property type="molecule type" value="Genomic_DNA"/>
</dbReference>
<evidence type="ECO:0000313" key="2">
    <source>
        <dbReference type="Proteomes" id="UP000607653"/>
    </source>
</evidence>
<evidence type="ECO:0000313" key="1">
    <source>
        <dbReference type="EMBL" id="DAD38024.1"/>
    </source>
</evidence>
<keyword evidence="2" id="KW-1185">Reference proteome</keyword>
<comment type="caution">
    <text evidence="1">The sequence shown here is derived from an EMBL/GenBank/DDBJ whole genome shotgun (WGS) entry which is preliminary data.</text>
</comment>
<gene>
    <name evidence="1" type="ORF">HUJ06_008665</name>
</gene>
<organism evidence="1 2">
    <name type="scientific">Nelumbo nucifera</name>
    <name type="common">Sacred lotus</name>
    <dbReference type="NCBI Taxonomy" id="4432"/>
    <lineage>
        <taxon>Eukaryota</taxon>
        <taxon>Viridiplantae</taxon>
        <taxon>Streptophyta</taxon>
        <taxon>Embryophyta</taxon>
        <taxon>Tracheophyta</taxon>
        <taxon>Spermatophyta</taxon>
        <taxon>Magnoliopsida</taxon>
        <taxon>Proteales</taxon>
        <taxon>Nelumbonaceae</taxon>
        <taxon>Nelumbo</taxon>
    </lineage>
</organism>
<protein>
    <submittedName>
        <fullName evidence="1">Uncharacterized protein</fullName>
    </submittedName>
</protein>
<dbReference type="AlphaFoldDB" id="A0A822YVC7"/>
<dbReference type="Proteomes" id="UP000607653">
    <property type="component" value="Unassembled WGS sequence"/>
</dbReference>
<name>A0A822YVC7_NELNU</name>
<reference evidence="1 2" key="1">
    <citation type="journal article" date="2020" name="Mol. Biol. Evol.">
        <title>Distinct Expression and Methylation Patterns for Genes with Different Fates following a Single Whole-Genome Duplication in Flowering Plants.</title>
        <authorList>
            <person name="Shi T."/>
            <person name="Rahmani R.S."/>
            <person name="Gugger P.F."/>
            <person name="Wang M."/>
            <person name="Li H."/>
            <person name="Zhang Y."/>
            <person name="Li Z."/>
            <person name="Wang Q."/>
            <person name="Van de Peer Y."/>
            <person name="Marchal K."/>
            <person name="Chen J."/>
        </authorList>
    </citation>
    <scope>NUCLEOTIDE SEQUENCE [LARGE SCALE GENOMIC DNA]</scope>
    <source>
        <tissue evidence="1">Leaf</tissue>
    </source>
</reference>